<organism evidence="4 5">
    <name type="scientific">Candidatus Shapirobacteria bacterium GW2011_GWE1_38_92</name>
    <dbReference type="NCBI Taxonomy" id="1618489"/>
    <lineage>
        <taxon>Bacteria</taxon>
        <taxon>Candidatus Shapironibacteriota</taxon>
    </lineage>
</organism>
<sequence length="330" mass="38502">MKKSLKFVFLIFLVFSIISLFLINKTENFITAFFDQPSSRVFSQLILARQKPTLTNDINFIVLGLDYRNDSLENTQTTDTIILTNIKNGQISILSLPRDLWDSQLNSKINEIYPISLETSDKYKFIQNNFSRITGQKITKTIIFTTEDLRNLISFVNGVDVYLQEGFVDNQYPNPDYINNPSPDIAIYKTIKFNSGWNHIDNSNITEFVRSRKSIENGTDLGRIQRQQLLLQALLQKIQKNPSQINFPAIYQYWHRQISTNINLTDLFSILFSQYSYLNNFSLKQYSLEVGLNSNQGHIYHPNQLVQGQWVFLPVGNNFNLLQKYIRQYF</sequence>
<keyword evidence="2" id="KW-1133">Transmembrane helix</keyword>
<accession>A0A0G0LIZ4</accession>
<dbReference type="EMBL" id="LBVR01000026">
    <property type="protein sequence ID" value="KKQ91012.1"/>
    <property type="molecule type" value="Genomic_DNA"/>
</dbReference>
<dbReference type="AlphaFoldDB" id="A0A0G0LIZ4"/>
<keyword evidence="2" id="KW-0812">Transmembrane</keyword>
<feature type="domain" description="Cell envelope-related transcriptional attenuator" evidence="3">
    <location>
        <begin position="78"/>
        <end position="239"/>
    </location>
</feature>
<comment type="caution">
    <text evidence="4">The sequence shown here is derived from an EMBL/GenBank/DDBJ whole genome shotgun (WGS) entry which is preliminary data.</text>
</comment>
<comment type="similarity">
    <text evidence="1">Belongs to the LytR/CpsA/Psr (LCP) family.</text>
</comment>
<evidence type="ECO:0000313" key="4">
    <source>
        <dbReference type="EMBL" id="KKQ91012.1"/>
    </source>
</evidence>
<name>A0A0G0LIZ4_9BACT</name>
<feature type="transmembrane region" description="Helical" evidence="2">
    <location>
        <begin position="7"/>
        <end position="23"/>
    </location>
</feature>
<dbReference type="Proteomes" id="UP000033841">
    <property type="component" value="Unassembled WGS sequence"/>
</dbReference>
<dbReference type="PANTHER" id="PTHR33392">
    <property type="entry name" value="POLYISOPRENYL-TEICHOIC ACID--PEPTIDOGLYCAN TEICHOIC ACID TRANSFERASE TAGU"/>
    <property type="match status" value="1"/>
</dbReference>
<keyword evidence="2" id="KW-0472">Membrane</keyword>
<evidence type="ECO:0000256" key="1">
    <source>
        <dbReference type="ARBA" id="ARBA00006068"/>
    </source>
</evidence>
<evidence type="ECO:0000256" key="2">
    <source>
        <dbReference type="SAM" id="Phobius"/>
    </source>
</evidence>
<protein>
    <submittedName>
        <fullName evidence="4">Membrane-bound protein LytR</fullName>
    </submittedName>
</protein>
<dbReference type="PANTHER" id="PTHR33392:SF6">
    <property type="entry name" value="POLYISOPRENYL-TEICHOIC ACID--PEPTIDOGLYCAN TEICHOIC ACID TRANSFERASE TAGU"/>
    <property type="match status" value="1"/>
</dbReference>
<dbReference type="Pfam" id="PF03816">
    <property type="entry name" value="LytR_cpsA_psr"/>
    <property type="match status" value="1"/>
</dbReference>
<proteinExistence type="inferred from homology"/>
<dbReference type="InterPro" id="IPR050922">
    <property type="entry name" value="LytR/CpsA/Psr_CW_biosynth"/>
</dbReference>
<dbReference type="InterPro" id="IPR004474">
    <property type="entry name" value="LytR_CpsA_psr"/>
</dbReference>
<evidence type="ECO:0000313" key="5">
    <source>
        <dbReference type="Proteomes" id="UP000033841"/>
    </source>
</evidence>
<evidence type="ECO:0000259" key="3">
    <source>
        <dbReference type="Pfam" id="PF03816"/>
    </source>
</evidence>
<reference evidence="4 5" key="1">
    <citation type="journal article" date="2015" name="Nature">
        <title>rRNA introns, odd ribosomes, and small enigmatic genomes across a large radiation of phyla.</title>
        <authorList>
            <person name="Brown C.T."/>
            <person name="Hug L.A."/>
            <person name="Thomas B.C."/>
            <person name="Sharon I."/>
            <person name="Castelle C.J."/>
            <person name="Singh A."/>
            <person name="Wilkins M.J."/>
            <person name="Williams K.H."/>
            <person name="Banfield J.F."/>
        </authorList>
    </citation>
    <scope>NUCLEOTIDE SEQUENCE [LARGE SCALE GENOMIC DNA]</scope>
</reference>
<dbReference type="Gene3D" id="3.40.630.190">
    <property type="entry name" value="LCP protein"/>
    <property type="match status" value="1"/>
</dbReference>
<gene>
    <name evidence="4" type="ORF">UT14_C0026G0016</name>
</gene>